<keyword evidence="2" id="KW-1133">Transmembrane helix</keyword>
<feature type="non-terminal residue" evidence="3">
    <location>
        <position position="86"/>
    </location>
</feature>
<feature type="compositionally biased region" description="Low complexity" evidence="1">
    <location>
        <begin position="56"/>
        <end position="65"/>
    </location>
</feature>
<feature type="compositionally biased region" description="Acidic residues" evidence="1">
    <location>
        <begin position="66"/>
        <end position="75"/>
    </location>
</feature>
<evidence type="ECO:0000256" key="1">
    <source>
        <dbReference type="SAM" id="MobiDB-lite"/>
    </source>
</evidence>
<organism evidence="3 4">
    <name type="scientific">Streptomyces calidiresistens</name>
    <dbReference type="NCBI Taxonomy" id="1485586"/>
    <lineage>
        <taxon>Bacteria</taxon>
        <taxon>Bacillati</taxon>
        <taxon>Actinomycetota</taxon>
        <taxon>Actinomycetes</taxon>
        <taxon>Kitasatosporales</taxon>
        <taxon>Streptomycetaceae</taxon>
        <taxon>Streptomyces</taxon>
    </lineage>
</organism>
<evidence type="ECO:0000313" key="3">
    <source>
        <dbReference type="EMBL" id="MBB0232645.1"/>
    </source>
</evidence>
<protein>
    <submittedName>
        <fullName evidence="3">Uncharacterized protein</fullName>
    </submittedName>
</protein>
<evidence type="ECO:0000313" key="4">
    <source>
        <dbReference type="Proteomes" id="UP000530234"/>
    </source>
</evidence>
<keyword evidence="2" id="KW-0472">Membrane</keyword>
<dbReference type="EMBL" id="VKHS01001065">
    <property type="protein sequence ID" value="MBB0232645.1"/>
    <property type="molecule type" value="Genomic_DNA"/>
</dbReference>
<feature type="transmembrane region" description="Helical" evidence="2">
    <location>
        <begin position="12"/>
        <end position="32"/>
    </location>
</feature>
<feature type="compositionally biased region" description="Gly residues" evidence="1">
    <location>
        <begin position="76"/>
        <end position="86"/>
    </location>
</feature>
<keyword evidence="4" id="KW-1185">Reference proteome</keyword>
<dbReference type="AlphaFoldDB" id="A0A7W3T802"/>
<comment type="caution">
    <text evidence="3">The sequence shown here is derived from an EMBL/GenBank/DDBJ whole genome shotgun (WGS) entry which is preliminary data.</text>
</comment>
<accession>A0A7W3T802</accession>
<proteinExistence type="predicted"/>
<name>A0A7W3T802_9ACTN</name>
<gene>
    <name evidence="3" type="ORF">FOE67_24955</name>
</gene>
<sequence length="86" mass="7766">MARASGGTGGSSAVFVVTLTAVALAIVGFLAWQAAGAVETRGDTATPAGSGGAEGTGDPADTPIGDPDDGGDSGDDGAGGDAGASG</sequence>
<evidence type="ECO:0000256" key="2">
    <source>
        <dbReference type="SAM" id="Phobius"/>
    </source>
</evidence>
<feature type="region of interest" description="Disordered" evidence="1">
    <location>
        <begin position="39"/>
        <end position="86"/>
    </location>
</feature>
<reference evidence="4" key="1">
    <citation type="submission" date="2019-10" db="EMBL/GenBank/DDBJ databases">
        <title>Streptomyces sp. nov., a novel actinobacterium isolated from alkaline environment.</title>
        <authorList>
            <person name="Golinska P."/>
        </authorList>
    </citation>
    <scope>NUCLEOTIDE SEQUENCE [LARGE SCALE GENOMIC DNA]</scope>
    <source>
        <strain evidence="4">DSM 42108</strain>
    </source>
</reference>
<keyword evidence="2" id="KW-0812">Transmembrane</keyword>
<dbReference type="Proteomes" id="UP000530234">
    <property type="component" value="Unassembled WGS sequence"/>
</dbReference>